<evidence type="ECO:0000256" key="2">
    <source>
        <dbReference type="SAM" id="SignalP"/>
    </source>
</evidence>
<dbReference type="EMBL" id="QGHF01000010">
    <property type="protein sequence ID" value="PWK94592.1"/>
    <property type="molecule type" value="Genomic_DNA"/>
</dbReference>
<accession>A0A2V2BDJ9</accession>
<dbReference type="Proteomes" id="UP000245981">
    <property type="component" value="Unassembled WGS sequence"/>
</dbReference>
<proteinExistence type="predicted"/>
<evidence type="ECO:0008006" key="5">
    <source>
        <dbReference type="Google" id="ProtNLM"/>
    </source>
</evidence>
<evidence type="ECO:0000313" key="3">
    <source>
        <dbReference type="EMBL" id="PWK94592.1"/>
    </source>
</evidence>
<evidence type="ECO:0000313" key="4">
    <source>
        <dbReference type="Proteomes" id="UP000245981"/>
    </source>
</evidence>
<dbReference type="InterPro" id="IPR037028">
    <property type="entry name" value="Dr_adhesin_sf"/>
</dbReference>
<name>A0A2V2BDJ9_9GAMM</name>
<evidence type="ECO:0000256" key="1">
    <source>
        <dbReference type="ARBA" id="ARBA00022729"/>
    </source>
</evidence>
<dbReference type="RefSeq" id="WP_241568317.1">
    <property type="nucleotide sequence ID" value="NZ_JAKZMU010000012.1"/>
</dbReference>
<organism evidence="3 4">
    <name type="scientific">Pantoea allii</name>
    <dbReference type="NCBI Taxonomy" id="574096"/>
    <lineage>
        <taxon>Bacteria</taxon>
        <taxon>Pseudomonadati</taxon>
        <taxon>Pseudomonadota</taxon>
        <taxon>Gammaproteobacteria</taxon>
        <taxon>Enterobacterales</taxon>
        <taxon>Erwiniaceae</taxon>
        <taxon>Pantoea</taxon>
    </lineage>
</organism>
<reference evidence="3 4" key="1">
    <citation type="submission" date="2018-05" db="EMBL/GenBank/DDBJ databases">
        <title>Genomic Encyclopedia of Type Strains, Phase IV (KMG-V): Genome sequencing to study the core and pangenomes of soil and plant-associated prokaryotes.</title>
        <authorList>
            <person name="Whitman W."/>
        </authorList>
    </citation>
    <scope>NUCLEOTIDE SEQUENCE [LARGE SCALE GENOMIC DNA]</scope>
    <source>
        <strain evidence="3 4">PNA 200-10</strain>
    </source>
</reference>
<dbReference type="AlphaFoldDB" id="A0A2V2BDJ9"/>
<feature type="chain" id="PRO_5015945506" description="CS1 type fimbrial major subunit" evidence="2">
    <location>
        <begin position="24"/>
        <end position="174"/>
    </location>
</feature>
<sequence length="174" mass="18431">MKMKTRLLTVLVAAGCFSQMAVADDLTTGSITNQTTQTATVTISQPITLENTLIPETGLKTGQSGMITLATGKLAIKESGVKARLALLIKSSEGEPNTVVTYATGHEKDDNYKLTYSIGIGDAAVTDDFKVPDGNYRVVRNESSSLNYVLQSNSTGLPKAGYYVVSVTGAVYNP</sequence>
<comment type="caution">
    <text evidence="3">The sequence shown here is derived from an EMBL/GenBank/DDBJ whole genome shotgun (WGS) entry which is preliminary data.</text>
</comment>
<keyword evidence="1 2" id="KW-0732">Signal</keyword>
<protein>
    <recommendedName>
        <fullName evidence="5">CS1 type fimbrial major subunit</fullName>
    </recommendedName>
</protein>
<feature type="signal peptide" evidence="2">
    <location>
        <begin position="1"/>
        <end position="23"/>
    </location>
</feature>
<dbReference type="Gene3D" id="2.60.40.1570">
    <property type="entry name" value="Dr adhesin"/>
    <property type="match status" value="1"/>
</dbReference>
<gene>
    <name evidence="3" type="ORF">C7431_11088</name>
</gene>